<dbReference type="GO" id="GO:0005634">
    <property type="term" value="C:nucleus"/>
    <property type="evidence" value="ECO:0007669"/>
    <property type="project" value="TreeGrafter"/>
</dbReference>
<dbReference type="AlphaFoldDB" id="A0A0B7BU92"/>
<evidence type="ECO:0000256" key="2">
    <source>
        <dbReference type="ARBA" id="ARBA00031039"/>
    </source>
</evidence>
<evidence type="ECO:0000313" key="4">
    <source>
        <dbReference type="EMBL" id="CEK96462.1"/>
    </source>
</evidence>
<name>A0A0B7BU92_9EUPU</name>
<accession>A0A0B7BU92</accession>
<sequence>MAESQPSTPRNIDDTETQTIVLDKIQDEQQQSQPILHLRLQQTRNDHKVTWTADTVDNELMGKKKSKCCCIYEKPKVFGESDSSSSSNDDDDDVNECTPHCRGHKKKCFRHKPQNIDHDGHCDIGAGSENY</sequence>
<proteinExistence type="predicted"/>
<dbReference type="PANTHER" id="PTHR20835:SF0">
    <property type="entry name" value="E3 UBIQUITIN-PROTEIN LIGASE PPP1R11"/>
    <property type="match status" value="1"/>
</dbReference>
<dbReference type="GO" id="GO:0008157">
    <property type="term" value="F:protein phosphatase 1 binding"/>
    <property type="evidence" value="ECO:0007669"/>
    <property type="project" value="TreeGrafter"/>
</dbReference>
<gene>
    <name evidence="4" type="primary">ORF212165</name>
</gene>
<reference evidence="4" key="1">
    <citation type="submission" date="2014-12" db="EMBL/GenBank/DDBJ databases">
        <title>Insight into the proteome of Arion vulgaris.</title>
        <authorList>
            <person name="Aradska J."/>
            <person name="Bulat T."/>
            <person name="Smidak R."/>
            <person name="Sarate P."/>
            <person name="Gangsoo J."/>
            <person name="Sialana F."/>
            <person name="Bilban M."/>
            <person name="Lubec G."/>
        </authorList>
    </citation>
    <scope>NUCLEOTIDE SEQUENCE</scope>
    <source>
        <tissue evidence="4">Skin</tissue>
    </source>
</reference>
<evidence type="ECO:0000256" key="1">
    <source>
        <dbReference type="ARBA" id="ARBA00021994"/>
    </source>
</evidence>
<dbReference type="InterPro" id="IPR011107">
    <property type="entry name" value="PPI_Ypi1"/>
</dbReference>
<feature type="region of interest" description="Disordered" evidence="3">
    <location>
        <begin position="77"/>
        <end position="104"/>
    </location>
</feature>
<organism evidence="4">
    <name type="scientific">Arion vulgaris</name>
    <dbReference type="NCBI Taxonomy" id="1028688"/>
    <lineage>
        <taxon>Eukaryota</taxon>
        <taxon>Metazoa</taxon>
        <taxon>Spiralia</taxon>
        <taxon>Lophotrochozoa</taxon>
        <taxon>Mollusca</taxon>
        <taxon>Gastropoda</taxon>
        <taxon>Heterobranchia</taxon>
        <taxon>Euthyneura</taxon>
        <taxon>Panpulmonata</taxon>
        <taxon>Eupulmonata</taxon>
        <taxon>Stylommatophora</taxon>
        <taxon>Helicina</taxon>
        <taxon>Arionoidea</taxon>
        <taxon>Arionidae</taxon>
        <taxon>Arion</taxon>
    </lineage>
</organism>
<dbReference type="EMBL" id="HACG01049597">
    <property type="protein sequence ID" value="CEK96462.1"/>
    <property type="molecule type" value="Transcribed_RNA"/>
</dbReference>
<dbReference type="PANTHER" id="PTHR20835">
    <property type="entry name" value="E3 UBIQUITIN-PROTEIN LIGASE PPP1R11-RELATED"/>
    <property type="match status" value="1"/>
</dbReference>
<evidence type="ECO:0000256" key="3">
    <source>
        <dbReference type="SAM" id="MobiDB-lite"/>
    </source>
</evidence>
<dbReference type="GO" id="GO:0004865">
    <property type="term" value="F:protein serine/threonine phosphatase inhibitor activity"/>
    <property type="evidence" value="ECO:0007669"/>
    <property type="project" value="InterPro"/>
</dbReference>
<dbReference type="Pfam" id="PF07491">
    <property type="entry name" value="PPI_Ypi1"/>
    <property type="match status" value="1"/>
</dbReference>
<protein>
    <recommendedName>
        <fullName evidence="1">E3 ubiquitin-protein ligase PPP1R11</fullName>
    </recommendedName>
    <alternativeName>
        <fullName evidence="2">Protein phosphatase 1 regulatory subunit 11</fullName>
    </alternativeName>
</protein>